<evidence type="ECO:0000256" key="1">
    <source>
        <dbReference type="SAM" id="MobiDB-lite"/>
    </source>
</evidence>
<sequence>MAVRVLPAISPNLSACIVEVAATPDSAFCRRFRSSYDSLPSPSIPVRKRYKGTSELILDTDNEGYKLRDEDDDEKEDEEVEESSDFDSESEDAKDKGLTADYEDPDVRDEGLVA</sequence>
<organism evidence="2">
    <name type="scientific">Tanacetum cinerariifolium</name>
    <name type="common">Dalmatian daisy</name>
    <name type="synonym">Chrysanthemum cinerariifolium</name>
    <dbReference type="NCBI Taxonomy" id="118510"/>
    <lineage>
        <taxon>Eukaryota</taxon>
        <taxon>Viridiplantae</taxon>
        <taxon>Streptophyta</taxon>
        <taxon>Embryophyta</taxon>
        <taxon>Tracheophyta</taxon>
        <taxon>Spermatophyta</taxon>
        <taxon>Magnoliopsida</taxon>
        <taxon>eudicotyledons</taxon>
        <taxon>Gunneridae</taxon>
        <taxon>Pentapetalae</taxon>
        <taxon>asterids</taxon>
        <taxon>campanulids</taxon>
        <taxon>Asterales</taxon>
        <taxon>Asteraceae</taxon>
        <taxon>Asteroideae</taxon>
        <taxon>Anthemideae</taxon>
        <taxon>Anthemidinae</taxon>
        <taxon>Tanacetum</taxon>
    </lineage>
</organism>
<gene>
    <name evidence="2" type="ORF">Tci_867158</name>
</gene>
<accession>A0A699SDH1</accession>
<evidence type="ECO:0000313" key="2">
    <source>
        <dbReference type="EMBL" id="GFC95188.1"/>
    </source>
</evidence>
<protein>
    <submittedName>
        <fullName evidence="2">Uncharacterized protein</fullName>
    </submittedName>
</protein>
<dbReference type="AlphaFoldDB" id="A0A699SDH1"/>
<feature type="region of interest" description="Disordered" evidence="1">
    <location>
        <begin position="50"/>
        <end position="114"/>
    </location>
</feature>
<reference evidence="2" key="1">
    <citation type="journal article" date="2019" name="Sci. Rep.">
        <title>Draft genome of Tanacetum cinerariifolium, the natural source of mosquito coil.</title>
        <authorList>
            <person name="Yamashiro T."/>
            <person name="Shiraishi A."/>
            <person name="Satake H."/>
            <person name="Nakayama K."/>
        </authorList>
    </citation>
    <scope>NUCLEOTIDE SEQUENCE</scope>
</reference>
<proteinExistence type="predicted"/>
<feature type="compositionally biased region" description="Acidic residues" evidence="1">
    <location>
        <begin position="70"/>
        <end position="90"/>
    </location>
</feature>
<name>A0A699SDH1_TANCI</name>
<dbReference type="EMBL" id="BKCJ011153050">
    <property type="protein sequence ID" value="GFC95188.1"/>
    <property type="molecule type" value="Genomic_DNA"/>
</dbReference>
<comment type="caution">
    <text evidence="2">The sequence shown here is derived from an EMBL/GenBank/DDBJ whole genome shotgun (WGS) entry which is preliminary data.</text>
</comment>